<feature type="transmembrane region" description="Helical" evidence="1">
    <location>
        <begin position="68"/>
        <end position="91"/>
    </location>
</feature>
<dbReference type="EMBL" id="BRXZ01000312">
    <property type="protein sequence ID" value="GMI09366.1"/>
    <property type="molecule type" value="Genomic_DNA"/>
</dbReference>
<accession>A0A9W7KRZ7</accession>
<gene>
    <name evidence="2" type="ORF">TrRE_jg3886</name>
</gene>
<dbReference type="Proteomes" id="UP001165082">
    <property type="component" value="Unassembled WGS sequence"/>
</dbReference>
<dbReference type="AlphaFoldDB" id="A0A9W7KRZ7"/>
<evidence type="ECO:0008006" key="4">
    <source>
        <dbReference type="Google" id="ProtNLM"/>
    </source>
</evidence>
<keyword evidence="1" id="KW-0812">Transmembrane</keyword>
<proteinExistence type="predicted"/>
<dbReference type="OrthoDB" id="46152at2759"/>
<sequence length="205" mass="22530">MCDVYKTCESCNSSSTVHYTGCHWCEFDNACHAVGDVIYGCAWGVNCYSIDNCQRMEPEPADAMSPPVGVTVLFVFVGLACCAGLTCCVFVSNRVKLAYLALLPEERVVGGGGEQEETTVVQRLFELKPFTSPFGGKKKRRSRAHISCLFRCCVYSYALALLALATGITGVLTMWPHYPTFNMCSDELQWTTIIEGMVVGQTKAR</sequence>
<comment type="caution">
    <text evidence="2">The sequence shown here is derived from an EMBL/GenBank/DDBJ whole genome shotgun (WGS) entry which is preliminary data.</text>
</comment>
<feature type="transmembrane region" description="Helical" evidence="1">
    <location>
        <begin position="148"/>
        <end position="175"/>
    </location>
</feature>
<keyword evidence="1" id="KW-0472">Membrane</keyword>
<keyword evidence="1" id="KW-1133">Transmembrane helix</keyword>
<name>A0A9W7KRZ7_9STRA</name>
<keyword evidence="3" id="KW-1185">Reference proteome</keyword>
<evidence type="ECO:0000256" key="1">
    <source>
        <dbReference type="SAM" id="Phobius"/>
    </source>
</evidence>
<organism evidence="2 3">
    <name type="scientific">Triparma retinervis</name>
    <dbReference type="NCBI Taxonomy" id="2557542"/>
    <lineage>
        <taxon>Eukaryota</taxon>
        <taxon>Sar</taxon>
        <taxon>Stramenopiles</taxon>
        <taxon>Ochrophyta</taxon>
        <taxon>Bolidophyceae</taxon>
        <taxon>Parmales</taxon>
        <taxon>Triparmaceae</taxon>
        <taxon>Triparma</taxon>
    </lineage>
</organism>
<evidence type="ECO:0000313" key="3">
    <source>
        <dbReference type="Proteomes" id="UP001165082"/>
    </source>
</evidence>
<protein>
    <recommendedName>
        <fullName evidence="4">PSI domain-containing protein</fullName>
    </recommendedName>
</protein>
<reference evidence="2" key="1">
    <citation type="submission" date="2022-07" db="EMBL/GenBank/DDBJ databases">
        <title>Genome analysis of Parmales, a sister group of diatoms, reveals the evolutionary specialization of diatoms from phago-mixotrophs to photoautotrophs.</title>
        <authorList>
            <person name="Ban H."/>
            <person name="Sato S."/>
            <person name="Yoshikawa S."/>
            <person name="Kazumasa Y."/>
            <person name="Nakamura Y."/>
            <person name="Ichinomiya M."/>
            <person name="Saitoh K."/>
            <person name="Sato N."/>
            <person name="Blanc-Mathieu R."/>
            <person name="Endo H."/>
            <person name="Kuwata A."/>
            <person name="Ogata H."/>
        </authorList>
    </citation>
    <scope>NUCLEOTIDE SEQUENCE</scope>
</reference>
<evidence type="ECO:0000313" key="2">
    <source>
        <dbReference type="EMBL" id="GMI09366.1"/>
    </source>
</evidence>